<dbReference type="AlphaFoldDB" id="A0A9Q8PC06"/>
<proteinExistence type="predicted"/>
<name>A0A9Q8PC06_PASFU</name>
<keyword evidence="2" id="KW-1185">Reference proteome</keyword>
<dbReference type="RefSeq" id="XP_047764029.1">
    <property type="nucleotide sequence ID" value="XM_047909634.1"/>
</dbReference>
<reference evidence="1" key="1">
    <citation type="submission" date="2021-12" db="EMBL/GenBank/DDBJ databases">
        <authorList>
            <person name="Zaccaron A."/>
            <person name="Stergiopoulos I."/>
        </authorList>
    </citation>
    <scope>NUCLEOTIDE SEQUENCE</scope>
    <source>
        <strain evidence="1">Race5_Kim</strain>
    </source>
</reference>
<dbReference type="OrthoDB" id="10568489at2759"/>
<dbReference type="SUPFAM" id="SSF81383">
    <property type="entry name" value="F-box domain"/>
    <property type="match status" value="1"/>
</dbReference>
<dbReference type="KEGG" id="ffu:CLAFUR5_10486"/>
<dbReference type="Proteomes" id="UP000756132">
    <property type="component" value="Chromosome 7"/>
</dbReference>
<accession>A0A9Q8PC06</accession>
<reference evidence="1" key="2">
    <citation type="journal article" date="2022" name="Microb. Genom.">
        <title>A chromosome-scale genome assembly of the tomato pathogen Cladosporium fulvum reveals a compartmentalized genome architecture and the presence of a dispensable chromosome.</title>
        <authorList>
            <person name="Zaccaron A.Z."/>
            <person name="Chen L.H."/>
            <person name="Samaras A."/>
            <person name="Stergiopoulos I."/>
        </authorList>
    </citation>
    <scope>NUCLEOTIDE SEQUENCE</scope>
    <source>
        <strain evidence="1">Race5_Kim</strain>
    </source>
</reference>
<dbReference type="InterPro" id="IPR036047">
    <property type="entry name" value="F-box-like_dom_sf"/>
</dbReference>
<gene>
    <name evidence="1" type="ORF">CLAFUR5_10486</name>
</gene>
<protein>
    <recommendedName>
        <fullName evidence="3">F-box domain-containing protein</fullName>
    </recommendedName>
</protein>
<sequence>MATANNSSSATCSRVWAIKELCDNILLQLPLRELLLVRRVCKGWRDSEEVAEAVFLRPTDTRIFYTGYGWWKMGTNETATGPLTNHPILNPFLSGFYKQQAVGRTSILERGLLTEIYLPSKMQLTQPATTEVQFTCKGFQVSCDRNTYDTTHGGYVPVDTHGEIYHIRNVEGITVGDLINLFEMHYYDDPECGHFPDEWDADWEPERKWFFDGINNTRIMSSSASGQEILDEITASIRAPAREQTREQPSEE</sequence>
<evidence type="ECO:0000313" key="1">
    <source>
        <dbReference type="EMBL" id="UJO19663.1"/>
    </source>
</evidence>
<evidence type="ECO:0008006" key="3">
    <source>
        <dbReference type="Google" id="ProtNLM"/>
    </source>
</evidence>
<dbReference type="EMBL" id="CP090169">
    <property type="protein sequence ID" value="UJO19663.1"/>
    <property type="molecule type" value="Genomic_DNA"/>
</dbReference>
<dbReference type="GeneID" id="71990364"/>
<evidence type="ECO:0000313" key="2">
    <source>
        <dbReference type="Proteomes" id="UP000756132"/>
    </source>
</evidence>
<organism evidence="1 2">
    <name type="scientific">Passalora fulva</name>
    <name type="common">Tomato leaf mold</name>
    <name type="synonym">Cladosporium fulvum</name>
    <dbReference type="NCBI Taxonomy" id="5499"/>
    <lineage>
        <taxon>Eukaryota</taxon>
        <taxon>Fungi</taxon>
        <taxon>Dikarya</taxon>
        <taxon>Ascomycota</taxon>
        <taxon>Pezizomycotina</taxon>
        <taxon>Dothideomycetes</taxon>
        <taxon>Dothideomycetidae</taxon>
        <taxon>Mycosphaerellales</taxon>
        <taxon>Mycosphaerellaceae</taxon>
        <taxon>Fulvia</taxon>
    </lineage>
</organism>